<dbReference type="RefSeq" id="WP_134054723.1">
    <property type="nucleotide sequence ID" value="NZ_BAAAEO010000001.1"/>
</dbReference>
<protein>
    <recommendedName>
        <fullName evidence="3">Tetratricopeptide repeat protein</fullName>
    </recommendedName>
</protein>
<organism evidence="1 2">
    <name type="scientific">Rheinheimera aquimaris</name>
    <dbReference type="NCBI Taxonomy" id="412437"/>
    <lineage>
        <taxon>Bacteria</taxon>
        <taxon>Pseudomonadati</taxon>
        <taxon>Pseudomonadota</taxon>
        <taxon>Gammaproteobacteria</taxon>
        <taxon>Chromatiales</taxon>
        <taxon>Chromatiaceae</taxon>
        <taxon>Rheinheimera</taxon>
    </lineage>
</organism>
<keyword evidence="2" id="KW-1185">Reference proteome</keyword>
<gene>
    <name evidence="1" type="ORF">GCM10009098_07090</name>
</gene>
<accession>A0ABP3NGU7</accession>
<proteinExistence type="predicted"/>
<dbReference type="SUPFAM" id="SSF48452">
    <property type="entry name" value="TPR-like"/>
    <property type="match status" value="1"/>
</dbReference>
<sequence length="347" mass="38240">MKALLLLIASGLATVDVPHYEQLLAKAQYTELEHQLVQQDNYKQNADLLVIYARALIAQKRLEDANTLLNYAVETFPQNSELAYLGGLSKIRLASDGNVFSAKDRAARGVALLQKAVSLKPDHYAARQALIDFYSIAPAAAGGDKALALQMTEQLAKESPAQALLAQTRVLLNDNKPTEALALLNSMMPDPPNARLLARKAQIENELAEFDAAFHSYKQAAEYATDLTDKYNALYHIGRLAVIADQDANAGIKALQQYLQFYHDTENKTLPWATLRLAQLMYRTGDTYEATLLVSNLTHVQVEDEEFNLILVSLLSALKAKQAAEIQHELPQHAVDGTAAANTKQEN</sequence>
<evidence type="ECO:0000313" key="1">
    <source>
        <dbReference type="EMBL" id="GAA0541996.1"/>
    </source>
</evidence>
<evidence type="ECO:0000313" key="2">
    <source>
        <dbReference type="Proteomes" id="UP001501169"/>
    </source>
</evidence>
<evidence type="ECO:0008006" key="3">
    <source>
        <dbReference type="Google" id="ProtNLM"/>
    </source>
</evidence>
<dbReference type="EMBL" id="BAAAEO010000001">
    <property type="protein sequence ID" value="GAA0541996.1"/>
    <property type="molecule type" value="Genomic_DNA"/>
</dbReference>
<dbReference type="InterPro" id="IPR011990">
    <property type="entry name" value="TPR-like_helical_dom_sf"/>
</dbReference>
<comment type="caution">
    <text evidence="1">The sequence shown here is derived from an EMBL/GenBank/DDBJ whole genome shotgun (WGS) entry which is preliminary data.</text>
</comment>
<dbReference type="Proteomes" id="UP001501169">
    <property type="component" value="Unassembled WGS sequence"/>
</dbReference>
<name>A0ABP3NGU7_9GAMM</name>
<dbReference type="Gene3D" id="1.25.40.10">
    <property type="entry name" value="Tetratricopeptide repeat domain"/>
    <property type="match status" value="1"/>
</dbReference>
<reference evidence="2" key="1">
    <citation type="journal article" date="2019" name="Int. J. Syst. Evol. Microbiol.">
        <title>The Global Catalogue of Microorganisms (GCM) 10K type strain sequencing project: providing services to taxonomists for standard genome sequencing and annotation.</title>
        <authorList>
            <consortium name="The Broad Institute Genomics Platform"/>
            <consortium name="The Broad Institute Genome Sequencing Center for Infectious Disease"/>
            <person name="Wu L."/>
            <person name="Ma J."/>
        </authorList>
    </citation>
    <scope>NUCLEOTIDE SEQUENCE [LARGE SCALE GENOMIC DNA]</scope>
    <source>
        <strain evidence="2">JCM 14331</strain>
    </source>
</reference>